<reference evidence="1 2" key="1">
    <citation type="submission" date="2020-10" db="EMBL/GenBank/DDBJ databases">
        <title>The genome sequence of Chitinilyticum litopenaei 4Y14.</title>
        <authorList>
            <person name="Liu Y."/>
        </authorList>
    </citation>
    <scope>NUCLEOTIDE SEQUENCE [LARGE SCALE GENOMIC DNA]</scope>
    <source>
        <strain evidence="1 2">4Y14</strain>
    </source>
</reference>
<organism evidence="1 2">
    <name type="scientific">Chitinilyticum piscinae</name>
    <dbReference type="NCBI Taxonomy" id="2866724"/>
    <lineage>
        <taxon>Bacteria</taxon>
        <taxon>Pseudomonadati</taxon>
        <taxon>Pseudomonadota</taxon>
        <taxon>Betaproteobacteria</taxon>
        <taxon>Neisseriales</taxon>
        <taxon>Chitinibacteraceae</taxon>
        <taxon>Chitinilyticum</taxon>
    </lineage>
</organism>
<dbReference type="EMBL" id="JADFUA010000002">
    <property type="protein sequence ID" value="MBE9608868.1"/>
    <property type="molecule type" value="Genomic_DNA"/>
</dbReference>
<protein>
    <submittedName>
        <fullName evidence="1">Uncharacterized protein</fullName>
    </submittedName>
</protein>
<accession>A0A8J7FGB6</accession>
<dbReference type="Proteomes" id="UP000604481">
    <property type="component" value="Unassembled WGS sequence"/>
</dbReference>
<gene>
    <name evidence="1" type="ORF">INR99_05855</name>
</gene>
<dbReference type="RefSeq" id="WP_194115385.1">
    <property type="nucleotide sequence ID" value="NZ_JADFUA010000002.1"/>
</dbReference>
<comment type="caution">
    <text evidence="1">The sequence shown here is derived from an EMBL/GenBank/DDBJ whole genome shotgun (WGS) entry which is preliminary data.</text>
</comment>
<name>A0A8J7FGB6_9NEIS</name>
<sequence length="71" mass="8100">MGDDEHGNLRARIDNGRTQWFEWDHFNRLAAAAKRNMNGIPITGKTKSPEKSGLFWRILAERGGFEPPIGY</sequence>
<proteinExistence type="predicted"/>
<evidence type="ECO:0000313" key="1">
    <source>
        <dbReference type="EMBL" id="MBE9608868.1"/>
    </source>
</evidence>
<dbReference type="AlphaFoldDB" id="A0A8J7FGB6"/>
<evidence type="ECO:0000313" key="2">
    <source>
        <dbReference type="Proteomes" id="UP000604481"/>
    </source>
</evidence>
<keyword evidence="2" id="KW-1185">Reference proteome</keyword>